<gene>
    <name evidence="2" type="ORF">LCGC14_2471050</name>
</gene>
<dbReference type="EMBL" id="LAZR01038693">
    <property type="protein sequence ID" value="KKL18884.1"/>
    <property type="molecule type" value="Genomic_DNA"/>
</dbReference>
<sequence length="243" mass="24390">ARKDHVHPTGGTAGGELGGTYPNPTVDATHSGSPHSNLPTQAGTLNMGGNSIINLLTLQFGSPSDVTLSNPSANILQLAAGDTLNVDTIAETTAANGVTIDTVLLKDDGVFAGGHSEFGNNENGSPSASTVVDINETLSDASVTIFRGLQVKAIVTTAAAGWTGIRAMDFTAQNSNGTNMGASGVLVGVTGIAAQVGAGSVPLIAAGDFHVFSSVGLGAITDAFTIRLRAPIWTVLFPPPSLA</sequence>
<comment type="caution">
    <text evidence="2">The sequence shown here is derived from an EMBL/GenBank/DDBJ whole genome shotgun (WGS) entry which is preliminary data.</text>
</comment>
<name>A0A0F9BAB0_9ZZZZ</name>
<accession>A0A0F9BAB0</accession>
<feature type="region of interest" description="Disordered" evidence="1">
    <location>
        <begin position="1"/>
        <end position="43"/>
    </location>
</feature>
<evidence type="ECO:0000313" key="2">
    <source>
        <dbReference type="EMBL" id="KKL18884.1"/>
    </source>
</evidence>
<protein>
    <submittedName>
        <fullName evidence="2">Uncharacterized protein</fullName>
    </submittedName>
</protein>
<dbReference type="AlphaFoldDB" id="A0A0F9BAB0"/>
<evidence type="ECO:0000256" key="1">
    <source>
        <dbReference type="SAM" id="MobiDB-lite"/>
    </source>
</evidence>
<feature type="non-terminal residue" evidence="2">
    <location>
        <position position="1"/>
    </location>
</feature>
<feature type="compositionally biased region" description="Polar residues" evidence="1">
    <location>
        <begin position="22"/>
        <end position="43"/>
    </location>
</feature>
<proteinExistence type="predicted"/>
<reference evidence="2" key="1">
    <citation type="journal article" date="2015" name="Nature">
        <title>Complex archaea that bridge the gap between prokaryotes and eukaryotes.</title>
        <authorList>
            <person name="Spang A."/>
            <person name="Saw J.H."/>
            <person name="Jorgensen S.L."/>
            <person name="Zaremba-Niedzwiedzka K."/>
            <person name="Martijn J."/>
            <person name="Lind A.E."/>
            <person name="van Eijk R."/>
            <person name="Schleper C."/>
            <person name="Guy L."/>
            <person name="Ettema T.J."/>
        </authorList>
    </citation>
    <scope>NUCLEOTIDE SEQUENCE</scope>
</reference>
<organism evidence="2">
    <name type="scientific">marine sediment metagenome</name>
    <dbReference type="NCBI Taxonomy" id="412755"/>
    <lineage>
        <taxon>unclassified sequences</taxon>
        <taxon>metagenomes</taxon>
        <taxon>ecological metagenomes</taxon>
    </lineage>
</organism>